<reference evidence="2" key="1">
    <citation type="submission" date="2014-04" db="EMBL/GenBank/DDBJ databases">
        <title>Occurrence of resistance-breaking strains of Beet necrotic yellow vein virus in sugar beet in northwestern Europe and identification of a new variant of the viral pathogenicity factor P25.</title>
        <authorList>
            <person name="Bornemann K."/>
            <person name="Hanse B."/>
            <person name="Varrelmann M."/>
            <person name="Stevens M."/>
        </authorList>
    </citation>
    <scope>NUCLEOTIDE SEQUENCE</scope>
    <source>
        <strain evidence="3">D-Ue-P25</strain>
        <strain evidence="2">NL-Le-P25</strain>
        <strain evidence="1">UK-Or-P25</strain>
    </source>
</reference>
<proteinExistence type="predicted"/>
<accession>A0A068L3Q0</accession>
<dbReference type="InterPro" id="IPR008419">
    <property type="entry name" value="BNYVV_p25/p26"/>
</dbReference>
<reference evidence="4" key="2">
    <citation type="submission" date="2019-07" db="EMBL/GenBank/DDBJ databases">
        <title>Application of a reverse genetic system for Beet necrotic yellow vein virus to study Rz1 resistance in sugar beet.</title>
        <authorList>
            <person name="Liebe S."/>
        </authorList>
    </citation>
    <scope>NUCLEOTIDE SEQUENCE</scope>
    <source>
        <strain evidence="4">Korf59</strain>
    </source>
</reference>
<name>A0A068L3Q0_9VIRU</name>
<evidence type="ECO:0000313" key="3">
    <source>
        <dbReference type="EMBL" id="AIE38091.1"/>
    </source>
</evidence>
<evidence type="ECO:0000313" key="1">
    <source>
        <dbReference type="EMBL" id="AIE38089.1"/>
    </source>
</evidence>
<protein>
    <submittedName>
        <fullName evidence="2 4">p25</fullName>
    </submittedName>
</protein>
<sequence length="219" mass="24723">MGDILGAVYDLGHRPYLARRTVYEDRLILSTHGNICRAINLSTHDNRTTLVYHNNTKRIRFRGLLCAYPRPYCGFRALCRVMLCSLPRLCDIPINGSRDFVADPTRLDSSVNELLVSNGLVIHYDRVHHVPLHTDGFEVVDFTTVFRGPGNFLLPNATNFPRPTTTDQVYMVCLVNTVNCVLRFESELTVWVHSGLYTGDVLDVDNNVIQAPDGVDDDD</sequence>
<dbReference type="EMBL" id="MN148886">
    <property type="protein sequence ID" value="QEP28970.1"/>
    <property type="molecule type" value="Genomic_RNA"/>
</dbReference>
<dbReference type="EMBL" id="KJ722803">
    <property type="protein sequence ID" value="AIE38090.1"/>
    <property type="molecule type" value="Genomic_RNA"/>
</dbReference>
<dbReference type="EMBL" id="KJ722802">
    <property type="protein sequence ID" value="AIE38089.1"/>
    <property type="molecule type" value="Genomic_RNA"/>
</dbReference>
<organism evidence="2">
    <name type="scientific">Beet necrotic yellow vein virus</name>
    <dbReference type="NCBI Taxonomy" id="31721"/>
    <lineage>
        <taxon>Viruses</taxon>
        <taxon>Riboviria</taxon>
        <taxon>Orthornavirae</taxon>
        <taxon>Kitrinoviricota</taxon>
        <taxon>Alsuviricetes</taxon>
        <taxon>Hepelivirales</taxon>
        <taxon>Benyviridae</taxon>
        <taxon>Benyvirus</taxon>
        <taxon>Benyvirus necrobetae</taxon>
    </lineage>
</organism>
<dbReference type="EMBL" id="KJ722804">
    <property type="protein sequence ID" value="AIE38091.1"/>
    <property type="molecule type" value="Genomic_RNA"/>
</dbReference>
<evidence type="ECO:0000313" key="4">
    <source>
        <dbReference type="EMBL" id="QEP28970.1"/>
    </source>
</evidence>
<dbReference type="Pfam" id="PF05744">
    <property type="entry name" value="Benyvirus_P25"/>
    <property type="match status" value="1"/>
</dbReference>
<evidence type="ECO:0000313" key="2">
    <source>
        <dbReference type="EMBL" id="AIE38090.1"/>
    </source>
</evidence>